<comment type="caution">
    <text evidence="1">The sequence shown here is derived from an EMBL/GenBank/DDBJ whole genome shotgun (WGS) entry which is preliminary data.</text>
</comment>
<protein>
    <submittedName>
        <fullName evidence="1">Uncharacterized protein</fullName>
    </submittedName>
</protein>
<evidence type="ECO:0000313" key="1">
    <source>
        <dbReference type="EMBL" id="TLC98115.1"/>
    </source>
</evidence>
<proteinExistence type="predicted"/>
<dbReference type="EMBL" id="QGQD01000104">
    <property type="protein sequence ID" value="TLC98115.1"/>
    <property type="molecule type" value="Genomic_DNA"/>
</dbReference>
<reference evidence="1 2" key="1">
    <citation type="journal article" date="2019" name="Anaerobe">
        <title>Detection of Robinsoniella peoriensis in multiple bone samples of a trauma patient.</title>
        <authorList>
            <person name="Schrottner P."/>
            <person name="Hartwich K."/>
            <person name="Bunk B."/>
            <person name="Schober I."/>
            <person name="Helbig S."/>
            <person name="Rudolph W.W."/>
            <person name="Gunzer F."/>
        </authorList>
    </citation>
    <scope>NUCLEOTIDE SEQUENCE [LARGE SCALE GENOMIC DNA]</scope>
    <source>
        <strain evidence="1 2">DSM 106044</strain>
    </source>
</reference>
<name>A0A4U8Q8L5_9FIRM</name>
<accession>A0A4U8Q8L5</accession>
<organism evidence="1 2">
    <name type="scientific">Robinsoniella peoriensis</name>
    <dbReference type="NCBI Taxonomy" id="180332"/>
    <lineage>
        <taxon>Bacteria</taxon>
        <taxon>Bacillati</taxon>
        <taxon>Bacillota</taxon>
        <taxon>Clostridia</taxon>
        <taxon>Lachnospirales</taxon>
        <taxon>Lachnospiraceae</taxon>
        <taxon>Robinsoniella</taxon>
    </lineage>
</organism>
<dbReference type="AlphaFoldDB" id="A0A4U8Q8L5"/>
<sequence length="152" mass="17941">MKFNPPRLLTKENCSNHKIEYFASAFIKHYSFKENFDYSVQSLSQLDHILKTMPPYAKFNPAFRQNTRVLFGCYILETARRSFGGRYKWWEIKELPILLSGEPQNAIGIAPFDKVLERMVSDVTESIPEFFQIYVDMMEKSKTESRLSFIIY</sequence>
<dbReference type="Proteomes" id="UP000306509">
    <property type="component" value="Unassembled WGS sequence"/>
</dbReference>
<gene>
    <name evidence="1" type="ORF">DSM106044_05021</name>
</gene>
<keyword evidence="2" id="KW-1185">Reference proteome</keyword>
<evidence type="ECO:0000313" key="2">
    <source>
        <dbReference type="Proteomes" id="UP000306509"/>
    </source>
</evidence>
<dbReference type="RefSeq" id="WP_027292424.1">
    <property type="nucleotide sequence ID" value="NZ_QGQD01000104.1"/>
</dbReference>